<dbReference type="CDD" id="cd00085">
    <property type="entry name" value="HNHc"/>
    <property type="match status" value="1"/>
</dbReference>
<proteinExistence type="predicted"/>
<evidence type="ECO:0000259" key="2">
    <source>
        <dbReference type="SMART" id="SM00507"/>
    </source>
</evidence>
<name>A0A6C0BVT6_9ZZZZ</name>
<dbReference type="AlphaFoldDB" id="A0A6C0BVT6"/>
<dbReference type="PANTHER" id="PTHR33877">
    <property type="entry name" value="SLL1193 PROTEIN"/>
    <property type="match status" value="1"/>
</dbReference>
<dbReference type="GO" id="GO:0004519">
    <property type="term" value="F:endonuclease activity"/>
    <property type="evidence" value="ECO:0007669"/>
    <property type="project" value="InterPro"/>
</dbReference>
<reference evidence="3" key="1">
    <citation type="journal article" date="2020" name="Nature">
        <title>Giant virus diversity and host interactions through global metagenomics.</title>
        <authorList>
            <person name="Schulz F."/>
            <person name="Roux S."/>
            <person name="Paez-Espino D."/>
            <person name="Jungbluth S."/>
            <person name="Walsh D.A."/>
            <person name="Denef V.J."/>
            <person name="McMahon K.D."/>
            <person name="Konstantinidis K.T."/>
            <person name="Eloe-Fadrosh E.A."/>
            <person name="Kyrpides N.C."/>
            <person name="Woyke T."/>
        </authorList>
    </citation>
    <scope>NUCLEOTIDE SEQUENCE</scope>
    <source>
        <strain evidence="3">GVMAG-M-3300018868-6</strain>
    </source>
</reference>
<dbReference type="GO" id="GO:0003676">
    <property type="term" value="F:nucleic acid binding"/>
    <property type="evidence" value="ECO:0007669"/>
    <property type="project" value="InterPro"/>
</dbReference>
<dbReference type="Pfam" id="PF01844">
    <property type="entry name" value="HNH"/>
    <property type="match status" value="1"/>
</dbReference>
<dbReference type="Gene3D" id="1.10.30.50">
    <property type="match status" value="1"/>
</dbReference>
<dbReference type="EMBL" id="MN739255">
    <property type="protein sequence ID" value="QHS95684.1"/>
    <property type="molecule type" value="Genomic_DNA"/>
</dbReference>
<feature type="transmembrane region" description="Helical" evidence="1">
    <location>
        <begin position="34"/>
        <end position="51"/>
    </location>
</feature>
<keyword evidence="1" id="KW-0472">Membrane</keyword>
<accession>A0A6C0BVT6</accession>
<evidence type="ECO:0000313" key="3">
    <source>
        <dbReference type="EMBL" id="QHS95684.1"/>
    </source>
</evidence>
<dbReference type="GO" id="GO:0008270">
    <property type="term" value="F:zinc ion binding"/>
    <property type="evidence" value="ECO:0007669"/>
    <property type="project" value="InterPro"/>
</dbReference>
<dbReference type="InterPro" id="IPR003615">
    <property type="entry name" value="HNH_nuc"/>
</dbReference>
<evidence type="ECO:0000256" key="1">
    <source>
        <dbReference type="SAM" id="Phobius"/>
    </source>
</evidence>
<keyword evidence="1" id="KW-1133">Transmembrane helix</keyword>
<protein>
    <recommendedName>
        <fullName evidence="2">HNH nuclease domain-containing protein</fullName>
    </recommendedName>
</protein>
<sequence>MKLELIVFGLTGFLLYNTYHDGIYTKMLKNYTKYYKMATIAFVGFSLYLLMKKDPKNSRDFIKCAGNLVKYMPVDKSVSAPFFDMMSGNMSEPLMKPQMKRMLNSGGNINNKRSVSETKKKYVASQQAWKCQHCGDMLEATFEVDHVIDLQFGGSNNVDNLVALCRNCHGKKTMQNHLK</sequence>
<organism evidence="3">
    <name type="scientific">viral metagenome</name>
    <dbReference type="NCBI Taxonomy" id="1070528"/>
    <lineage>
        <taxon>unclassified sequences</taxon>
        <taxon>metagenomes</taxon>
        <taxon>organismal metagenomes</taxon>
    </lineage>
</organism>
<dbReference type="PANTHER" id="PTHR33877:SF1">
    <property type="entry name" value="TYPE IV METHYL-DIRECTED RESTRICTION ENZYME ECOKMCRA"/>
    <property type="match status" value="1"/>
</dbReference>
<dbReference type="InterPro" id="IPR002711">
    <property type="entry name" value="HNH"/>
</dbReference>
<feature type="domain" description="HNH nuclease" evidence="2">
    <location>
        <begin position="118"/>
        <end position="170"/>
    </location>
</feature>
<dbReference type="SMART" id="SM00507">
    <property type="entry name" value="HNHc"/>
    <property type="match status" value="1"/>
</dbReference>
<dbReference type="InterPro" id="IPR052892">
    <property type="entry name" value="NA-targeting_endonuclease"/>
</dbReference>
<keyword evidence="1" id="KW-0812">Transmembrane</keyword>